<dbReference type="EMBL" id="CAJNXB010003410">
    <property type="protein sequence ID" value="CAF3312689.1"/>
    <property type="molecule type" value="Genomic_DNA"/>
</dbReference>
<dbReference type="EMBL" id="CAJOBP010003272">
    <property type="protein sequence ID" value="CAF4397450.1"/>
    <property type="molecule type" value="Genomic_DNA"/>
</dbReference>
<feature type="compositionally biased region" description="Polar residues" evidence="1">
    <location>
        <begin position="56"/>
        <end position="69"/>
    </location>
</feature>
<dbReference type="Pfam" id="PF08241">
    <property type="entry name" value="Methyltransf_11"/>
    <property type="match status" value="1"/>
</dbReference>
<evidence type="ECO:0000256" key="1">
    <source>
        <dbReference type="SAM" id="MobiDB-lite"/>
    </source>
</evidence>
<dbReference type="GO" id="GO:0008757">
    <property type="term" value="F:S-adenosylmethionine-dependent methyltransferase activity"/>
    <property type="evidence" value="ECO:0007669"/>
    <property type="project" value="InterPro"/>
</dbReference>
<keyword evidence="6" id="KW-1185">Reference proteome</keyword>
<proteinExistence type="predicted"/>
<evidence type="ECO:0000313" key="3">
    <source>
        <dbReference type="EMBL" id="CAF3312689.1"/>
    </source>
</evidence>
<gene>
    <name evidence="3" type="ORF">TIS948_LOCUS19428</name>
    <name evidence="4" type="ORF">UJA718_LOCUS18862</name>
</gene>
<dbReference type="Proteomes" id="UP000663873">
    <property type="component" value="Unassembled WGS sequence"/>
</dbReference>
<protein>
    <recommendedName>
        <fullName evidence="2">Methyltransferase type 11 domain-containing protein</fullName>
    </recommendedName>
</protein>
<dbReference type="InterPro" id="IPR029063">
    <property type="entry name" value="SAM-dependent_MTases_sf"/>
</dbReference>
<organism evidence="3 5">
    <name type="scientific">Rotaria socialis</name>
    <dbReference type="NCBI Taxonomy" id="392032"/>
    <lineage>
        <taxon>Eukaryota</taxon>
        <taxon>Metazoa</taxon>
        <taxon>Spiralia</taxon>
        <taxon>Gnathifera</taxon>
        <taxon>Rotifera</taxon>
        <taxon>Eurotatoria</taxon>
        <taxon>Bdelloidea</taxon>
        <taxon>Philodinida</taxon>
        <taxon>Philodinidae</taxon>
        <taxon>Rotaria</taxon>
    </lineage>
</organism>
<evidence type="ECO:0000259" key="2">
    <source>
        <dbReference type="Pfam" id="PF08241"/>
    </source>
</evidence>
<dbReference type="Gene3D" id="3.40.50.150">
    <property type="entry name" value="Vaccinia Virus protein VP39"/>
    <property type="match status" value="1"/>
</dbReference>
<name>A0A817T5W9_9BILA</name>
<accession>A0A817T5W9</accession>
<dbReference type="InterPro" id="IPR013216">
    <property type="entry name" value="Methyltransf_11"/>
</dbReference>
<reference evidence="3" key="1">
    <citation type="submission" date="2021-02" db="EMBL/GenBank/DDBJ databases">
        <authorList>
            <person name="Nowell W R."/>
        </authorList>
    </citation>
    <scope>NUCLEOTIDE SEQUENCE</scope>
</reference>
<evidence type="ECO:0000313" key="6">
    <source>
        <dbReference type="Proteomes" id="UP000663873"/>
    </source>
</evidence>
<comment type="caution">
    <text evidence="3">The sequence shown here is derived from an EMBL/GenBank/DDBJ whole genome shotgun (WGS) entry which is preliminary data.</text>
</comment>
<feature type="domain" description="Methyltransferase type 11" evidence="2">
    <location>
        <begin position="174"/>
        <end position="230"/>
    </location>
</feature>
<dbReference type="SUPFAM" id="SSF53335">
    <property type="entry name" value="S-adenosyl-L-methionine-dependent methyltransferases"/>
    <property type="match status" value="1"/>
</dbReference>
<sequence length="347" mass="39916">MYQNIVVRISIEKGQTFTRISSAWNLAVEIPSAIRFEDDIARKTNIDLNKEGSDQILESESAGTRTVKQQLEDSNSKNNLSSKESLPRWQLQSRPGRRLVEIKAMFEYKQADPSSLEGLKMSSPSNVKEVINRAFIKTYFDMIGRDGCITAGIGEYLHLSKENIFGGTDCESQNDRVTFVNVDLCQSIINLADNRVDLITCFVTLHHIPEFELMLSEFVCIIRLNGYLIIREHDCKKERTLQAKYLNFIHAFVMIARVDEFGSIQNNHSEHNQVKSDGDLLTHTINLKQQKSNIIEYMSSIQYQIRTKWQQKLENVDSHLRTTLDYDQNSSTNPQTSYYAVFQLNLK</sequence>
<dbReference type="OrthoDB" id="10057350at2759"/>
<dbReference type="Proteomes" id="UP000663825">
    <property type="component" value="Unassembled WGS sequence"/>
</dbReference>
<dbReference type="AlphaFoldDB" id="A0A817T5W9"/>
<evidence type="ECO:0000313" key="5">
    <source>
        <dbReference type="Proteomes" id="UP000663825"/>
    </source>
</evidence>
<evidence type="ECO:0000313" key="4">
    <source>
        <dbReference type="EMBL" id="CAF4397450.1"/>
    </source>
</evidence>
<feature type="region of interest" description="Disordered" evidence="1">
    <location>
        <begin position="54"/>
        <end position="92"/>
    </location>
</feature>